<dbReference type="PANTHER" id="PTHR14362">
    <property type="entry name" value="COILED-COIL DOMAIN-CONTAINING PROTEIN 81"/>
    <property type="match status" value="1"/>
</dbReference>
<dbReference type="InterPro" id="IPR028034">
    <property type="entry name" value="HU-CCDC81"/>
</dbReference>
<protein>
    <recommendedName>
        <fullName evidence="2">CCDC81 HU domain-containing protein</fullName>
    </recommendedName>
</protein>
<evidence type="ECO:0000259" key="2">
    <source>
        <dbReference type="Pfam" id="PF14908"/>
    </source>
</evidence>
<dbReference type="PANTHER" id="PTHR14362:SF2">
    <property type="entry name" value="COILED-COIL DOMAIN-CONTAINING PROTEIN 81"/>
    <property type="match status" value="1"/>
</dbReference>
<evidence type="ECO:0000313" key="4">
    <source>
        <dbReference type="EnsemblProtists" id="EKX53729"/>
    </source>
</evidence>
<dbReference type="EnsemblProtists" id="EKX53729">
    <property type="protein sequence ID" value="EKX53729"/>
    <property type="gene ID" value="GUITHDRAFT_100698"/>
</dbReference>
<gene>
    <name evidence="3" type="ORF">GUITHDRAFT_100698</name>
</gene>
<feature type="domain" description="CCDC81 HU" evidence="2">
    <location>
        <begin position="21"/>
        <end position="90"/>
    </location>
</feature>
<dbReference type="AlphaFoldDB" id="L1JZJ7"/>
<sequence>MTFTESSLAMECARNPRRKIKSSLPSIGETDVRLYKAVWTALCNWIIETMEQGRGINIQQLMRLSWAPESGNSDVILRPVFRSSPSFERTCMARPARESQNHAEEDSMLERCEDINFHKIAIRYTSTLTKDVVYSCLRELFYGLERAVQVNFTLDGIEKLLGLRLWLQLGEDLKVHCGVGYLICKSGPEGRKLSFDFLSKYNKFRPPPHVSHKKTSLLRLLKAKVNDMHRMGDPAADGKMMEMSILANRATVGLEEKKVVKDRLDSLGLNDPAEADEKRRTGPVDAQLGVSPGSTRDLKGRGGQYLDMSATKSSDEFIDHNQFVWSRKEFRWVRKEKFKHREEDRVKVKRELTKELLDIMEQRRLERKKEKQARLKIPTATPFFCKIGANEKDKEVIVKVRREKQKLLKSGLEEQIAYKMSLKKAQENTMRTSRSPNIEIGLMAETLSPPSARPHWTSETRIP</sequence>
<keyword evidence="5" id="KW-1185">Reference proteome</keyword>
<reference evidence="3 5" key="1">
    <citation type="journal article" date="2012" name="Nature">
        <title>Algal genomes reveal evolutionary mosaicism and the fate of nucleomorphs.</title>
        <authorList>
            <consortium name="DOE Joint Genome Institute"/>
            <person name="Curtis B.A."/>
            <person name="Tanifuji G."/>
            <person name="Burki F."/>
            <person name="Gruber A."/>
            <person name="Irimia M."/>
            <person name="Maruyama S."/>
            <person name="Arias M.C."/>
            <person name="Ball S.G."/>
            <person name="Gile G.H."/>
            <person name="Hirakawa Y."/>
            <person name="Hopkins J.F."/>
            <person name="Kuo A."/>
            <person name="Rensing S.A."/>
            <person name="Schmutz J."/>
            <person name="Symeonidi A."/>
            <person name="Elias M."/>
            <person name="Eveleigh R.J."/>
            <person name="Herman E.K."/>
            <person name="Klute M.J."/>
            <person name="Nakayama T."/>
            <person name="Obornik M."/>
            <person name="Reyes-Prieto A."/>
            <person name="Armbrust E.V."/>
            <person name="Aves S.J."/>
            <person name="Beiko R.G."/>
            <person name="Coutinho P."/>
            <person name="Dacks J.B."/>
            <person name="Durnford D.G."/>
            <person name="Fast N.M."/>
            <person name="Green B.R."/>
            <person name="Grisdale C.J."/>
            <person name="Hempel F."/>
            <person name="Henrissat B."/>
            <person name="Hoppner M.P."/>
            <person name="Ishida K."/>
            <person name="Kim E."/>
            <person name="Koreny L."/>
            <person name="Kroth P.G."/>
            <person name="Liu Y."/>
            <person name="Malik S.B."/>
            <person name="Maier U.G."/>
            <person name="McRose D."/>
            <person name="Mock T."/>
            <person name="Neilson J.A."/>
            <person name="Onodera N.T."/>
            <person name="Poole A.M."/>
            <person name="Pritham E.J."/>
            <person name="Richards T.A."/>
            <person name="Rocap G."/>
            <person name="Roy S.W."/>
            <person name="Sarai C."/>
            <person name="Schaack S."/>
            <person name="Shirato S."/>
            <person name="Slamovits C.H."/>
            <person name="Spencer D.F."/>
            <person name="Suzuki S."/>
            <person name="Worden A.Z."/>
            <person name="Zauner S."/>
            <person name="Barry K."/>
            <person name="Bell C."/>
            <person name="Bharti A.K."/>
            <person name="Crow J.A."/>
            <person name="Grimwood J."/>
            <person name="Kramer R."/>
            <person name="Lindquist E."/>
            <person name="Lucas S."/>
            <person name="Salamov A."/>
            <person name="McFadden G.I."/>
            <person name="Lane C.E."/>
            <person name="Keeling P.J."/>
            <person name="Gray M.W."/>
            <person name="Grigoriev I.V."/>
            <person name="Archibald J.M."/>
        </authorList>
    </citation>
    <scope>NUCLEOTIDE SEQUENCE</scope>
    <source>
        <strain evidence="3 5">CCMP2712</strain>
    </source>
</reference>
<accession>L1JZJ7</accession>
<evidence type="ECO:0000313" key="5">
    <source>
        <dbReference type="Proteomes" id="UP000011087"/>
    </source>
</evidence>
<dbReference type="GeneID" id="17310548"/>
<evidence type="ECO:0000313" key="3">
    <source>
        <dbReference type="EMBL" id="EKX53729.1"/>
    </source>
</evidence>
<feature type="region of interest" description="Disordered" evidence="1">
    <location>
        <begin position="444"/>
        <end position="463"/>
    </location>
</feature>
<dbReference type="EMBL" id="JH992969">
    <property type="protein sequence ID" value="EKX53729.1"/>
    <property type="molecule type" value="Genomic_DNA"/>
</dbReference>
<dbReference type="OrthoDB" id="552140at2759"/>
<dbReference type="HOGENOM" id="CLU_591162_0_0_1"/>
<dbReference type="GO" id="GO:0005815">
    <property type="term" value="C:microtubule organizing center"/>
    <property type="evidence" value="ECO:0007669"/>
    <property type="project" value="TreeGrafter"/>
</dbReference>
<dbReference type="Proteomes" id="UP000011087">
    <property type="component" value="Unassembled WGS sequence"/>
</dbReference>
<name>L1JZJ7_GUITC</name>
<organism evidence="3">
    <name type="scientific">Guillardia theta (strain CCMP2712)</name>
    <name type="common">Cryptophyte</name>
    <dbReference type="NCBI Taxonomy" id="905079"/>
    <lineage>
        <taxon>Eukaryota</taxon>
        <taxon>Cryptophyceae</taxon>
        <taxon>Pyrenomonadales</taxon>
        <taxon>Geminigeraceae</taxon>
        <taxon>Guillardia</taxon>
    </lineage>
</organism>
<dbReference type="KEGG" id="gtt:GUITHDRAFT_100698"/>
<dbReference type="PaxDb" id="55529-EKX53729"/>
<dbReference type="RefSeq" id="XP_005840709.1">
    <property type="nucleotide sequence ID" value="XM_005840652.1"/>
</dbReference>
<reference evidence="5" key="2">
    <citation type="submission" date="2012-11" db="EMBL/GenBank/DDBJ databases">
        <authorList>
            <person name="Kuo A."/>
            <person name="Curtis B.A."/>
            <person name="Tanifuji G."/>
            <person name="Burki F."/>
            <person name="Gruber A."/>
            <person name="Irimia M."/>
            <person name="Maruyama S."/>
            <person name="Arias M.C."/>
            <person name="Ball S.G."/>
            <person name="Gile G.H."/>
            <person name="Hirakawa Y."/>
            <person name="Hopkins J.F."/>
            <person name="Rensing S.A."/>
            <person name="Schmutz J."/>
            <person name="Symeonidi A."/>
            <person name="Elias M."/>
            <person name="Eveleigh R.J."/>
            <person name="Herman E.K."/>
            <person name="Klute M.J."/>
            <person name="Nakayama T."/>
            <person name="Obornik M."/>
            <person name="Reyes-Prieto A."/>
            <person name="Armbrust E.V."/>
            <person name="Aves S.J."/>
            <person name="Beiko R.G."/>
            <person name="Coutinho P."/>
            <person name="Dacks J.B."/>
            <person name="Durnford D.G."/>
            <person name="Fast N.M."/>
            <person name="Green B.R."/>
            <person name="Grisdale C."/>
            <person name="Hempe F."/>
            <person name="Henrissat B."/>
            <person name="Hoppner M.P."/>
            <person name="Ishida K.-I."/>
            <person name="Kim E."/>
            <person name="Koreny L."/>
            <person name="Kroth P.G."/>
            <person name="Liu Y."/>
            <person name="Malik S.-B."/>
            <person name="Maier U.G."/>
            <person name="McRose D."/>
            <person name="Mock T."/>
            <person name="Neilson J.A."/>
            <person name="Onodera N.T."/>
            <person name="Poole A.M."/>
            <person name="Pritham E.J."/>
            <person name="Richards T.A."/>
            <person name="Rocap G."/>
            <person name="Roy S.W."/>
            <person name="Sarai C."/>
            <person name="Schaack S."/>
            <person name="Shirato S."/>
            <person name="Slamovits C.H."/>
            <person name="Spencer D.F."/>
            <person name="Suzuki S."/>
            <person name="Worden A.Z."/>
            <person name="Zauner S."/>
            <person name="Barry K."/>
            <person name="Bell C."/>
            <person name="Bharti A.K."/>
            <person name="Crow J.A."/>
            <person name="Grimwood J."/>
            <person name="Kramer R."/>
            <person name="Lindquist E."/>
            <person name="Lucas S."/>
            <person name="Salamov A."/>
            <person name="McFadden G.I."/>
            <person name="Lane C.E."/>
            <person name="Keeling P.J."/>
            <person name="Gray M.W."/>
            <person name="Grigoriev I.V."/>
            <person name="Archibald J.M."/>
        </authorList>
    </citation>
    <scope>NUCLEOTIDE SEQUENCE</scope>
    <source>
        <strain evidence="5">CCMP2712</strain>
    </source>
</reference>
<evidence type="ECO:0000256" key="1">
    <source>
        <dbReference type="SAM" id="MobiDB-lite"/>
    </source>
</evidence>
<dbReference type="InterPro" id="IPR026295">
    <property type="entry name" value="CCD81"/>
</dbReference>
<dbReference type="Pfam" id="PF14908">
    <property type="entry name" value="HU-CCDC81_euk_1"/>
    <property type="match status" value="1"/>
</dbReference>
<feature type="region of interest" description="Disordered" evidence="1">
    <location>
        <begin position="268"/>
        <end position="302"/>
    </location>
</feature>
<reference evidence="4" key="3">
    <citation type="submission" date="2015-06" db="UniProtKB">
        <authorList>
            <consortium name="EnsemblProtists"/>
        </authorList>
    </citation>
    <scope>IDENTIFICATION</scope>
</reference>
<proteinExistence type="predicted"/>